<sequence length="219" mass="25263">GDGDGDGAITTSCIYVQVTQQSFASISYATSKSEQVTAQPTVAISILSTVIPVDWVESVVERDILHEKRRQGGKCEQFQQPVFSHLIPLVHIHVLQREEERQIHSKYIELVLRSPYIDRGDLFRCAVALTNRIARTDTVIRYSGMVFIVGRLYLYRCNAHGAEDEGVIEDGVVEKPLSLDINYNNHSSRYRICNRKMVPWLWKMSHHHHNHYHIRNRHM</sequence>
<protein>
    <submittedName>
        <fullName evidence="1">Uncharacterized protein</fullName>
    </submittedName>
</protein>
<reference evidence="1" key="1">
    <citation type="journal article" date="2016" name="Gigascience">
        <title>De novo construction of an expanded transcriptome assembly for the western tarnished plant bug, Lygus hesperus.</title>
        <authorList>
            <person name="Tassone E.E."/>
            <person name="Geib S.M."/>
            <person name="Hall B."/>
            <person name="Fabrick J.A."/>
            <person name="Brent C.S."/>
            <person name="Hull J.J."/>
        </authorList>
    </citation>
    <scope>NUCLEOTIDE SEQUENCE</scope>
</reference>
<organism evidence="1">
    <name type="scientific">Lygus hesperus</name>
    <name type="common">Western plant bug</name>
    <dbReference type="NCBI Taxonomy" id="30085"/>
    <lineage>
        <taxon>Eukaryota</taxon>
        <taxon>Metazoa</taxon>
        <taxon>Ecdysozoa</taxon>
        <taxon>Arthropoda</taxon>
        <taxon>Hexapoda</taxon>
        <taxon>Insecta</taxon>
        <taxon>Pterygota</taxon>
        <taxon>Neoptera</taxon>
        <taxon>Paraneoptera</taxon>
        <taxon>Hemiptera</taxon>
        <taxon>Heteroptera</taxon>
        <taxon>Panheteroptera</taxon>
        <taxon>Cimicomorpha</taxon>
        <taxon>Miridae</taxon>
        <taxon>Mirini</taxon>
        <taxon>Lygus</taxon>
    </lineage>
</organism>
<accession>A0A146L114</accession>
<proteinExistence type="predicted"/>
<name>A0A146L114_LYGHE</name>
<feature type="non-terminal residue" evidence="1">
    <location>
        <position position="1"/>
    </location>
</feature>
<dbReference type="EMBL" id="GDHC01017687">
    <property type="protein sequence ID" value="JAQ00942.1"/>
    <property type="molecule type" value="Transcribed_RNA"/>
</dbReference>
<gene>
    <name evidence="1" type="ORF">g.28646</name>
</gene>
<evidence type="ECO:0000313" key="1">
    <source>
        <dbReference type="EMBL" id="JAQ00942.1"/>
    </source>
</evidence>
<dbReference type="AlphaFoldDB" id="A0A146L114"/>